<protein>
    <recommendedName>
        <fullName evidence="5">PRC-barrel domain-containing protein</fullName>
    </recommendedName>
</protein>
<reference evidence="3 4" key="1">
    <citation type="submission" date="2020-03" db="EMBL/GenBank/DDBJ databases">
        <title>Whole genome shotgun sequence of Phytohabitans rumicis NBRC 108638.</title>
        <authorList>
            <person name="Komaki H."/>
            <person name="Tamura T."/>
        </authorList>
    </citation>
    <scope>NUCLEOTIDE SEQUENCE [LARGE SCALE GENOMIC DNA]</scope>
    <source>
        <strain evidence="3 4">NBRC 108638</strain>
    </source>
</reference>
<sequence>MSTYSGDLVGRALHARDNRPAGRITAVYHYPVVMCAPAGAVAVSSGLLRRSRLVDLQDADVVDGVLTVPHDRDTIRRAPHAGLGGGGTLSEPDAAKVREHYRSAAQPV</sequence>
<dbReference type="AlphaFoldDB" id="A0A6V8LC26"/>
<evidence type="ECO:0000313" key="3">
    <source>
        <dbReference type="EMBL" id="GFJ93190.1"/>
    </source>
</evidence>
<keyword evidence="2" id="KW-0472">Membrane</keyword>
<dbReference type="SUPFAM" id="SSF50346">
    <property type="entry name" value="PRC-barrel domain"/>
    <property type="match status" value="1"/>
</dbReference>
<name>A0A6V8LC26_9ACTN</name>
<evidence type="ECO:0000256" key="1">
    <source>
        <dbReference type="SAM" id="MobiDB-lite"/>
    </source>
</evidence>
<proteinExistence type="predicted"/>
<dbReference type="Proteomes" id="UP000482960">
    <property type="component" value="Unassembled WGS sequence"/>
</dbReference>
<comment type="caution">
    <text evidence="3">The sequence shown here is derived from an EMBL/GenBank/DDBJ whole genome shotgun (WGS) entry which is preliminary data.</text>
</comment>
<evidence type="ECO:0000313" key="4">
    <source>
        <dbReference type="Proteomes" id="UP000482960"/>
    </source>
</evidence>
<evidence type="ECO:0000256" key="2">
    <source>
        <dbReference type="SAM" id="Phobius"/>
    </source>
</evidence>
<gene>
    <name evidence="3" type="ORF">Prum_068320</name>
</gene>
<keyword evidence="2" id="KW-1133">Transmembrane helix</keyword>
<keyword evidence="4" id="KW-1185">Reference proteome</keyword>
<dbReference type="EMBL" id="BLPG01000001">
    <property type="protein sequence ID" value="GFJ93190.1"/>
    <property type="molecule type" value="Genomic_DNA"/>
</dbReference>
<feature type="transmembrane region" description="Helical" evidence="2">
    <location>
        <begin position="28"/>
        <end position="48"/>
    </location>
</feature>
<feature type="compositionally biased region" description="Basic and acidic residues" evidence="1">
    <location>
        <begin position="93"/>
        <end position="102"/>
    </location>
</feature>
<evidence type="ECO:0008006" key="5">
    <source>
        <dbReference type="Google" id="ProtNLM"/>
    </source>
</evidence>
<accession>A0A6V8LC26</accession>
<dbReference type="RefSeq" id="WP_173079877.1">
    <property type="nucleotide sequence ID" value="NZ_BAABJB010000043.1"/>
</dbReference>
<dbReference type="InterPro" id="IPR011033">
    <property type="entry name" value="PRC_barrel-like_sf"/>
</dbReference>
<keyword evidence="2" id="KW-0812">Transmembrane</keyword>
<reference evidence="3 4" key="2">
    <citation type="submission" date="2020-03" db="EMBL/GenBank/DDBJ databases">
        <authorList>
            <person name="Ichikawa N."/>
            <person name="Kimura A."/>
            <person name="Kitahashi Y."/>
            <person name="Uohara A."/>
        </authorList>
    </citation>
    <scope>NUCLEOTIDE SEQUENCE [LARGE SCALE GENOMIC DNA]</scope>
    <source>
        <strain evidence="3 4">NBRC 108638</strain>
    </source>
</reference>
<feature type="region of interest" description="Disordered" evidence="1">
    <location>
        <begin position="76"/>
        <end position="108"/>
    </location>
</feature>
<organism evidence="3 4">
    <name type="scientific">Phytohabitans rumicis</name>
    <dbReference type="NCBI Taxonomy" id="1076125"/>
    <lineage>
        <taxon>Bacteria</taxon>
        <taxon>Bacillati</taxon>
        <taxon>Actinomycetota</taxon>
        <taxon>Actinomycetes</taxon>
        <taxon>Micromonosporales</taxon>
        <taxon>Micromonosporaceae</taxon>
    </lineage>
</organism>